<evidence type="ECO:0000256" key="4">
    <source>
        <dbReference type="ARBA" id="ARBA00022723"/>
    </source>
</evidence>
<feature type="domain" description="Radical SAM core" evidence="7">
    <location>
        <begin position="51"/>
        <end position="280"/>
    </location>
</feature>
<sequence>MSSNELKRNETELTGIIGVEKIDHLESIKDSIKWRDYRKKYRQAANLEKILDHPIQIDFELNATCNLKCPMCPLSTEINSEKKKYLFPFELFCKIIDIGVSKGLRAIKLNYLNEPLLRNDLEEFISYAKKAGILDIYFSTNGMLLDEKRIYSLIKSGLDRIQISIDAFSEATYNKVRPGGNYIKIKNNILNLIKIKKLTDSLTPLVRINFVRTELNEHELKQFIGFWEDKVDMIGIQEMVKPPKTTQVFGSKTTTQKSSFSCSFPYKQLVINAQGDVLPCCTFYGEELVLGNIFEIYKKTGNCDLTQFWNAEKINSLRDLHKTGRFYENPICSKCISGALLA</sequence>
<dbReference type="Proteomes" id="UP000482054">
    <property type="component" value="Unassembled WGS sequence"/>
</dbReference>
<dbReference type="Pfam" id="PF04055">
    <property type="entry name" value="Radical_SAM"/>
    <property type="match status" value="1"/>
</dbReference>
<dbReference type="SFLD" id="SFLDG01387">
    <property type="entry name" value="BtrN-like_SPASM_domain_contain"/>
    <property type="match status" value="1"/>
</dbReference>
<evidence type="ECO:0000313" key="8">
    <source>
        <dbReference type="EMBL" id="EDJ6168298.1"/>
    </source>
</evidence>
<evidence type="ECO:0000256" key="3">
    <source>
        <dbReference type="ARBA" id="ARBA00022691"/>
    </source>
</evidence>
<dbReference type="PANTHER" id="PTHR11228">
    <property type="entry name" value="RADICAL SAM DOMAIN PROTEIN"/>
    <property type="match status" value="1"/>
</dbReference>
<accession>A0A3X8PJV0</accession>
<dbReference type="InterPro" id="IPR013785">
    <property type="entry name" value="Aldolase_TIM"/>
</dbReference>
<evidence type="ECO:0000256" key="2">
    <source>
        <dbReference type="ARBA" id="ARBA00022485"/>
    </source>
</evidence>
<organism evidence="8 10">
    <name type="scientific">Campylobacter jejuni</name>
    <dbReference type="NCBI Taxonomy" id="197"/>
    <lineage>
        <taxon>Bacteria</taxon>
        <taxon>Pseudomonadati</taxon>
        <taxon>Campylobacterota</taxon>
        <taxon>Epsilonproteobacteria</taxon>
        <taxon>Campylobacterales</taxon>
        <taxon>Campylobacteraceae</taxon>
        <taxon>Campylobacter</taxon>
    </lineage>
</organism>
<comment type="caution">
    <text evidence="8">The sequence shown here is derived from an EMBL/GenBank/DDBJ whole genome shotgun (WGS) entry which is preliminary data.</text>
</comment>
<dbReference type="AlphaFoldDB" id="A0A3X8PJV0"/>
<proteinExistence type="predicted"/>
<dbReference type="InterPro" id="IPR058240">
    <property type="entry name" value="rSAM_sf"/>
</dbReference>
<gene>
    <name evidence="8" type="ORF">GFF90_01635</name>
    <name evidence="9" type="ORF">GZ535_001100</name>
</gene>
<dbReference type="InterPro" id="IPR034391">
    <property type="entry name" value="AdoMet-like_SPASM_containing"/>
</dbReference>
<dbReference type="SFLD" id="SFLDG01067">
    <property type="entry name" value="SPASM/twitch_domain_containing"/>
    <property type="match status" value="1"/>
</dbReference>
<dbReference type="Pfam" id="PF13186">
    <property type="entry name" value="SPASM"/>
    <property type="match status" value="1"/>
</dbReference>
<dbReference type="EMBL" id="AANLPQ010000008">
    <property type="protein sequence ID" value="EDP4365074.1"/>
    <property type="molecule type" value="Genomic_DNA"/>
</dbReference>
<evidence type="ECO:0000313" key="9">
    <source>
        <dbReference type="EMBL" id="EDP4365074.1"/>
    </source>
</evidence>
<evidence type="ECO:0000256" key="6">
    <source>
        <dbReference type="ARBA" id="ARBA00023014"/>
    </source>
</evidence>
<evidence type="ECO:0000256" key="1">
    <source>
        <dbReference type="ARBA" id="ARBA00001966"/>
    </source>
</evidence>
<dbReference type="CDD" id="cd01335">
    <property type="entry name" value="Radical_SAM"/>
    <property type="match status" value="1"/>
</dbReference>
<evidence type="ECO:0000256" key="5">
    <source>
        <dbReference type="ARBA" id="ARBA00023004"/>
    </source>
</evidence>
<evidence type="ECO:0000259" key="7">
    <source>
        <dbReference type="PROSITE" id="PS51918"/>
    </source>
</evidence>
<comment type="cofactor">
    <cofactor evidence="1">
        <name>[4Fe-4S] cluster</name>
        <dbReference type="ChEBI" id="CHEBI:49883"/>
    </cofactor>
</comment>
<evidence type="ECO:0000313" key="10">
    <source>
        <dbReference type="Proteomes" id="UP000482054"/>
    </source>
</evidence>
<dbReference type="InterPro" id="IPR050377">
    <property type="entry name" value="Radical_SAM_PqqE_MftC-like"/>
</dbReference>
<name>A0A3X8PJV0_CAMJU</name>
<dbReference type="GO" id="GO:0003824">
    <property type="term" value="F:catalytic activity"/>
    <property type="evidence" value="ECO:0007669"/>
    <property type="project" value="InterPro"/>
</dbReference>
<dbReference type="InterPro" id="IPR023885">
    <property type="entry name" value="4Fe4S-binding_SPASM_dom"/>
</dbReference>
<keyword evidence="2" id="KW-0004">4Fe-4S</keyword>
<reference evidence="8 10" key="1">
    <citation type="submission" date="2019-10" db="EMBL/GenBank/DDBJ databases">
        <authorList>
            <consortium name="PulseNet: The National Subtyping Network for Foodborne Disease Surveillance"/>
            <person name="Tarr C.L."/>
            <person name="Trees E."/>
            <person name="Katz L.S."/>
            <person name="Carleton-Romer H.A."/>
            <person name="Stroika S."/>
            <person name="Kucerova Z."/>
            <person name="Roache K.F."/>
            <person name="Sabol A.L."/>
            <person name="Besser J."/>
            <person name="Gerner-Smidt P."/>
        </authorList>
    </citation>
    <scope>NUCLEOTIDE SEQUENCE [LARGE SCALE GENOMIC DNA]</scope>
    <source>
        <strain evidence="8 10">PNUSAC012955</strain>
        <strain evidence="9">PNUSAC015458</strain>
    </source>
</reference>
<keyword evidence="5" id="KW-0408">Iron</keyword>
<dbReference type="GO" id="GO:0046872">
    <property type="term" value="F:metal ion binding"/>
    <property type="evidence" value="ECO:0007669"/>
    <property type="project" value="UniProtKB-KW"/>
</dbReference>
<dbReference type="InterPro" id="IPR007197">
    <property type="entry name" value="rSAM"/>
</dbReference>
<keyword evidence="6" id="KW-0411">Iron-sulfur</keyword>
<keyword evidence="4" id="KW-0479">Metal-binding</keyword>
<dbReference type="SFLD" id="SFLDS00029">
    <property type="entry name" value="Radical_SAM"/>
    <property type="match status" value="1"/>
</dbReference>
<dbReference type="CDD" id="cd21109">
    <property type="entry name" value="SPASM"/>
    <property type="match status" value="1"/>
</dbReference>
<dbReference type="PROSITE" id="PS51918">
    <property type="entry name" value="RADICAL_SAM"/>
    <property type="match status" value="1"/>
</dbReference>
<dbReference type="Gene3D" id="3.20.20.70">
    <property type="entry name" value="Aldolase class I"/>
    <property type="match status" value="1"/>
</dbReference>
<keyword evidence="3" id="KW-0949">S-adenosyl-L-methionine</keyword>
<dbReference type="PANTHER" id="PTHR11228:SF7">
    <property type="entry name" value="PQQA PEPTIDE CYCLASE"/>
    <property type="match status" value="1"/>
</dbReference>
<dbReference type="SUPFAM" id="SSF102114">
    <property type="entry name" value="Radical SAM enzymes"/>
    <property type="match status" value="1"/>
</dbReference>
<dbReference type="EMBL" id="AAMOXJ010000002">
    <property type="protein sequence ID" value="EDJ6168298.1"/>
    <property type="molecule type" value="Genomic_DNA"/>
</dbReference>
<dbReference type="GO" id="GO:0051536">
    <property type="term" value="F:iron-sulfur cluster binding"/>
    <property type="evidence" value="ECO:0007669"/>
    <property type="project" value="UniProtKB-KW"/>
</dbReference>
<protein>
    <submittedName>
        <fullName evidence="8">Radical SAM protein</fullName>
    </submittedName>
</protein>